<dbReference type="GO" id="GO:0046872">
    <property type="term" value="F:metal ion binding"/>
    <property type="evidence" value="ECO:0007669"/>
    <property type="project" value="UniProtKB-KW"/>
</dbReference>
<keyword evidence="11 20" id="KW-1133">Transmembrane helix</keyword>
<sequence>MAEENIFLFYPNLIGYVRVLLAIVSFYFMPTNYPVASVCYVVSGFLDAFDGHAARAFDQSTKFGAMLDQLTDRCGTAGLLVTLSHFYPDYMFLFQVSIAIDIWCHWIFLHSSLLKGKSSHKFHDLNDNPIMAFYYTKPVLFFMCMGNEAFYASLYLLHFVEGPLLFGIGLFRMVAYISLPVCVIKTLFSLIHGYVAAINIASVDRVERLAMKKQS</sequence>
<comment type="subcellular location">
    <subcellularLocation>
        <location evidence="3">Membrane</location>
        <topology evidence="3">Multi-pass membrane protein</topology>
    </subcellularLocation>
</comment>
<keyword evidence="14 18" id="KW-0594">Phospholipid biosynthesis</keyword>
<evidence type="ECO:0000256" key="14">
    <source>
        <dbReference type="ARBA" id="ARBA00023209"/>
    </source>
</evidence>
<keyword evidence="12 18" id="KW-0443">Lipid metabolism</keyword>
<reference evidence="21" key="1">
    <citation type="submission" date="2022-01" db="UniProtKB">
        <authorList>
            <consortium name="EnsemblMetazoa"/>
        </authorList>
    </citation>
    <scope>IDENTIFICATION</scope>
</reference>
<evidence type="ECO:0000313" key="21">
    <source>
        <dbReference type="EnsemblMetazoa" id="XP_014252564.1"/>
    </source>
</evidence>
<evidence type="ECO:0000256" key="16">
    <source>
        <dbReference type="ARBA" id="ARBA00023264"/>
    </source>
</evidence>
<dbReference type="Pfam" id="PF01066">
    <property type="entry name" value="CDP-OH_P_transf"/>
    <property type="match status" value="1"/>
</dbReference>
<feature type="transmembrane region" description="Helical" evidence="20">
    <location>
        <begin position="139"/>
        <end position="158"/>
    </location>
</feature>
<comment type="similarity">
    <text evidence="4 18 19">Belongs to the CDP-alcohol phosphatidyltransferase class-I family.</text>
</comment>
<evidence type="ECO:0000256" key="20">
    <source>
        <dbReference type="SAM" id="Phobius"/>
    </source>
</evidence>
<evidence type="ECO:0000256" key="6">
    <source>
        <dbReference type="ARBA" id="ARBA00022516"/>
    </source>
</evidence>
<comment type="cofactor">
    <cofactor evidence="1">
        <name>Mn(2+)</name>
        <dbReference type="ChEBI" id="CHEBI:29035"/>
    </cofactor>
</comment>
<evidence type="ECO:0000313" key="22">
    <source>
        <dbReference type="Proteomes" id="UP000494040"/>
    </source>
</evidence>
<keyword evidence="10" id="KW-0460">Magnesium</keyword>
<dbReference type="InterPro" id="IPR043130">
    <property type="entry name" value="CDP-OH_PTrfase_TM_dom"/>
</dbReference>
<feature type="transmembrane region" description="Helical" evidence="20">
    <location>
        <begin position="7"/>
        <end position="28"/>
    </location>
</feature>
<dbReference type="AlphaFoldDB" id="A0A8I6RWA5"/>
<evidence type="ECO:0000256" key="19">
    <source>
        <dbReference type="RuleBase" id="RU003750"/>
    </source>
</evidence>
<comment type="cofactor">
    <cofactor evidence="2">
        <name>Mg(2+)</name>
        <dbReference type="ChEBI" id="CHEBI:18420"/>
    </cofactor>
</comment>
<dbReference type="InterPro" id="IPR014387">
    <property type="entry name" value="CDP_diag_ino_3_P_euk"/>
</dbReference>
<evidence type="ECO:0000256" key="12">
    <source>
        <dbReference type="ARBA" id="ARBA00023098"/>
    </source>
</evidence>
<evidence type="ECO:0000256" key="3">
    <source>
        <dbReference type="ARBA" id="ARBA00004141"/>
    </source>
</evidence>
<accession>A0A8I6RWA5</accession>
<dbReference type="KEGG" id="clec:106668384"/>
<comment type="catalytic activity">
    <reaction evidence="18">
        <text>a CDP-1,2-diacyl-sn-glycerol + myo-inositol = a 1,2-diacyl-sn-glycero-3-phospho-(1D-myo-inositol) + CMP + H(+)</text>
        <dbReference type="Rhea" id="RHEA:11580"/>
        <dbReference type="ChEBI" id="CHEBI:15378"/>
        <dbReference type="ChEBI" id="CHEBI:17268"/>
        <dbReference type="ChEBI" id="CHEBI:57880"/>
        <dbReference type="ChEBI" id="CHEBI:58332"/>
        <dbReference type="ChEBI" id="CHEBI:60377"/>
        <dbReference type="EC" id="2.7.8.11"/>
    </reaction>
</comment>
<keyword evidence="16 18" id="KW-1208">Phospholipid metabolism</keyword>
<dbReference type="RefSeq" id="XP_014252564.1">
    <property type="nucleotide sequence ID" value="XM_014397078.2"/>
</dbReference>
<dbReference type="OrthoDB" id="10251079at2759"/>
<dbReference type="GO" id="GO:0003881">
    <property type="term" value="F:CDP-diacylglycerol-inositol 3-phosphatidyltransferase activity"/>
    <property type="evidence" value="ECO:0007669"/>
    <property type="project" value="UniProtKB-UniRule"/>
</dbReference>
<evidence type="ECO:0000256" key="4">
    <source>
        <dbReference type="ARBA" id="ARBA00010441"/>
    </source>
</evidence>
<evidence type="ECO:0000256" key="15">
    <source>
        <dbReference type="ARBA" id="ARBA00023211"/>
    </source>
</evidence>
<keyword evidence="8 20" id="KW-0812">Transmembrane</keyword>
<keyword evidence="7 18" id="KW-0808">Transferase</keyword>
<dbReference type="FunFam" id="1.20.120.1760:FF:000003">
    <property type="entry name" value="CDP-diacylglycerol--inositol 3-phosphatidyltransferase"/>
    <property type="match status" value="1"/>
</dbReference>
<dbReference type="EnsemblMetazoa" id="XM_014397078.2">
    <property type="protein sequence ID" value="XP_014252564.1"/>
    <property type="gene ID" value="LOC106668384"/>
</dbReference>
<dbReference type="PANTHER" id="PTHR15362:SF4">
    <property type="entry name" value="CDP-DIACYLGLYCEROL--INOSITOL 3-PHOSPHATIDYLTRANSFERASE"/>
    <property type="match status" value="1"/>
</dbReference>
<dbReference type="GO" id="GO:0016020">
    <property type="term" value="C:membrane"/>
    <property type="evidence" value="ECO:0007669"/>
    <property type="project" value="UniProtKB-SubCell"/>
</dbReference>
<dbReference type="PANTHER" id="PTHR15362">
    <property type="entry name" value="PHOSPHATIDYLINOSITOL SYNTHASE"/>
    <property type="match status" value="1"/>
</dbReference>
<dbReference type="GO" id="GO:0006661">
    <property type="term" value="P:phosphatidylinositol biosynthetic process"/>
    <property type="evidence" value="ECO:0007669"/>
    <property type="project" value="TreeGrafter"/>
</dbReference>
<evidence type="ECO:0000256" key="8">
    <source>
        <dbReference type="ARBA" id="ARBA00022692"/>
    </source>
</evidence>
<evidence type="ECO:0000256" key="5">
    <source>
        <dbReference type="ARBA" id="ARBA00013212"/>
    </source>
</evidence>
<evidence type="ECO:0000256" key="10">
    <source>
        <dbReference type="ARBA" id="ARBA00022842"/>
    </source>
</evidence>
<dbReference type="EC" id="2.7.8.11" evidence="5 18"/>
<dbReference type="PROSITE" id="PS00379">
    <property type="entry name" value="CDP_ALCOHOL_P_TRANSF"/>
    <property type="match status" value="1"/>
</dbReference>
<proteinExistence type="inferred from homology"/>
<dbReference type="GeneID" id="106668384"/>
<dbReference type="Gene3D" id="1.20.120.1760">
    <property type="match status" value="1"/>
</dbReference>
<evidence type="ECO:0000256" key="2">
    <source>
        <dbReference type="ARBA" id="ARBA00001946"/>
    </source>
</evidence>
<dbReference type="InterPro" id="IPR048254">
    <property type="entry name" value="CDP_ALCOHOL_P_TRANSF_CS"/>
</dbReference>
<evidence type="ECO:0000256" key="9">
    <source>
        <dbReference type="ARBA" id="ARBA00022723"/>
    </source>
</evidence>
<keyword evidence="22" id="KW-1185">Reference proteome</keyword>
<evidence type="ECO:0000256" key="13">
    <source>
        <dbReference type="ARBA" id="ARBA00023136"/>
    </source>
</evidence>
<dbReference type="CTD" id="32506"/>
<name>A0A8I6RWA5_CIMLE</name>
<keyword evidence="6 18" id="KW-0444">Lipid biosynthesis</keyword>
<keyword evidence="9" id="KW-0479">Metal-binding</keyword>
<evidence type="ECO:0000256" key="18">
    <source>
        <dbReference type="PIRNR" id="PIRNR000848"/>
    </source>
</evidence>
<keyword evidence="13 18" id="KW-0472">Membrane</keyword>
<feature type="transmembrane region" description="Helical" evidence="20">
    <location>
        <begin position="90"/>
        <end position="109"/>
    </location>
</feature>
<dbReference type="OMA" id="AQTYSEN"/>
<dbReference type="InterPro" id="IPR000462">
    <property type="entry name" value="CDP-OH_P_trans"/>
</dbReference>
<evidence type="ECO:0000256" key="17">
    <source>
        <dbReference type="ARBA" id="ARBA00070582"/>
    </source>
</evidence>
<evidence type="ECO:0000256" key="11">
    <source>
        <dbReference type="ARBA" id="ARBA00022989"/>
    </source>
</evidence>
<dbReference type="GO" id="GO:0005794">
    <property type="term" value="C:Golgi apparatus"/>
    <property type="evidence" value="ECO:0007669"/>
    <property type="project" value="TreeGrafter"/>
</dbReference>
<protein>
    <recommendedName>
        <fullName evidence="17 18">CDP-diacylglycerol--inositol 3-phosphatidyltransferase</fullName>
        <ecNumber evidence="5 18">2.7.8.11</ecNumber>
    </recommendedName>
</protein>
<keyword evidence="15" id="KW-0464">Manganese</keyword>
<evidence type="ECO:0000256" key="7">
    <source>
        <dbReference type="ARBA" id="ARBA00022679"/>
    </source>
</evidence>
<dbReference type="PIRSF" id="PIRSF000848">
    <property type="entry name" value="CDP_diag_ino_3_P"/>
    <property type="match status" value="1"/>
</dbReference>
<dbReference type="Proteomes" id="UP000494040">
    <property type="component" value="Unassembled WGS sequence"/>
</dbReference>
<evidence type="ECO:0000256" key="1">
    <source>
        <dbReference type="ARBA" id="ARBA00001936"/>
    </source>
</evidence>
<organism evidence="21 22">
    <name type="scientific">Cimex lectularius</name>
    <name type="common">Bed bug</name>
    <name type="synonym">Acanthia lectularia</name>
    <dbReference type="NCBI Taxonomy" id="79782"/>
    <lineage>
        <taxon>Eukaryota</taxon>
        <taxon>Metazoa</taxon>
        <taxon>Ecdysozoa</taxon>
        <taxon>Arthropoda</taxon>
        <taxon>Hexapoda</taxon>
        <taxon>Insecta</taxon>
        <taxon>Pterygota</taxon>
        <taxon>Neoptera</taxon>
        <taxon>Paraneoptera</taxon>
        <taxon>Hemiptera</taxon>
        <taxon>Heteroptera</taxon>
        <taxon>Panheteroptera</taxon>
        <taxon>Cimicomorpha</taxon>
        <taxon>Cimicidae</taxon>
        <taxon>Cimex</taxon>
    </lineage>
</organism>